<dbReference type="RefSeq" id="WP_101869973.1">
    <property type="nucleotide sequence ID" value="NZ_JAJBLZ010000056.1"/>
</dbReference>
<dbReference type="Pfam" id="PF04883">
    <property type="entry name" value="HK97-gp10_like"/>
    <property type="match status" value="1"/>
</dbReference>
<dbReference type="InterPro" id="IPR010064">
    <property type="entry name" value="HK97-gp10_tail"/>
</dbReference>
<protein>
    <recommendedName>
        <fullName evidence="3">Phage protein, HK97 gp10 family</fullName>
    </recommendedName>
</protein>
<name>A0A2N5PI06_MEDGN</name>
<reference evidence="1 2" key="1">
    <citation type="journal article" date="2017" name="Genome Med.">
        <title>A novel Ruminococcus gnavus clade enriched in inflammatory bowel disease patients.</title>
        <authorList>
            <person name="Hall A.B."/>
            <person name="Yassour M."/>
            <person name="Sauk J."/>
            <person name="Garner A."/>
            <person name="Jiang X."/>
            <person name="Arthur T."/>
            <person name="Lagoudas G.K."/>
            <person name="Vatanen T."/>
            <person name="Fornelos N."/>
            <person name="Wilson R."/>
            <person name="Bertha M."/>
            <person name="Cohen M."/>
            <person name="Garber J."/>
            <person name="Khalili H."/>
            <person name="Gevers D."/>
            <person name="Ananthakrishnan A.N."/>
            <person name="Kugathasan S."/>
            <person name="Lander E.S."/>
            <person name="Blainey P."/>
            <person name="Vlamakis H."/>
            <person name="Xavier R.J."/>
            <person name="Huttenhower C."/>
        </authorList>
    </citation>
    <scope>NUCLEOTIDE SEQUENCE [LARGE SCALE GENOMIC DNA]</scope>
    <source>
        <strain evidence="1 2">RJX1124</strain>
    </source>
</reference>
<organism evidence="1 2">
    <name type="scientific">Mediterraneibacter gnavus</name>
    <name type="common">Ruminococcus gnavus</name>
    <dbReference type="NCBI Taxonomy" id="33038"/>
    <lineage>
        <taxon>Bacteria</taxon>
        <taxon>Bacillati</taxon>
        <taxon>Bacillota</taxon>
        <taxon>Clostridia</taxon>
        <taxon>Lachnospirales</taxon>
        <taxon>Lachnospiraceae</taxon>
        <taxon>Mediterraneibacter</taxon>
    </lineage>
</organism>
<evidence type="ECO:0008006" key="3">
    <source>
        <dbReference type="Google" id="ProtNLM"/>
    </source>
</evidence>
<comment type="caution">
    <text evidence="1">The sequence shown here is derived from an EMBL/GenBank/DDBJ whole genome shotgun (WGS) entry which is preliminary data.</text>
</comment>
<accession>A0A2N5PI06</accession>
<proteinExistence type="predicted"/>
<dbReference type="EMBL" id="NIHS01000002">
    <property type="protein sequence ID" value="PLT74768.1"/>
    <property type="molecule type" value="Genomic_DNA"/>
</dbReference>
<dbReference type="AlphaFoldDB" id="A0A2N5PI06"/>
<sequence length="127" mass="14467">MAEIKFEGIAKLNKGLRKRMDMSAVKSTVKLNGSEMESRAKRNAVFKGHYAWEEGKGMVFKKPTGNLKRSIDLEISPNGLKATVEPKAEYAAYVELGTRKMEAQPYLKPAFEEQKKQFEKDLQKLVR</sequence>
<evidence type="ECO:0000313" key="2">
    <source>
        <dbReference type="Proteomes" id="UP000234891"/>
    </source>
</evidence>
<dbReference type="NCBIfam" id="TIGR01725">
    <property type="entry name" value="phge_HK97_gp10"/>
    <property type="match status" value="1"/>
</dbReference>
<evidence type="ECO:0000313" key="1">
    <source>
        <dbReference type="EMBL" id="PLT74768.1"/>
    </source>
</evidence>
<gene>
    <name evidence="1" type="ORF">CDL26_01485</name>
</gene>
<dbReference type="Proteomes" id="UP000234891">
    <property type="component" value="Unassembled WGS sequence"/>
</dbReference>